<dbReference type="GO" id="GO:0003677">
    <property type="term" value="F:DNA binding"/>
    <property type="evidence" value="ECO:0007669"/>
    <property type="project" value="UniProtKB-KW"/>
</dbReference>
<dbReference type="AlphaFoldDB" id="R6I8Q3"/>
<dbReference type="EMBL" id="WNBW01000002">
    <property type="protein sequence ID" value="MTU03813.1"/>
    <property type="molecule type" value="Genomic_DNA"/>
</dbReference>
<reference evidence="6" key="1">
    <citation type="submission" date="2012-11" db="EMBL/GenBank/DDBJ databases">
        <title>Dependencies among metagenomic species, viruses, plasmids and units of genetic variation.</title>
        <authorList>
            <person name="Nielsen H.B."/>
            <person name="Almeida M."/>
            <person name="Juncker A.S."/>
            <person name="Rasmussen S."/>
            <person name="Li J."/>
            <person name="Sunagawa S."/>
            <person name="Plichta D."/>
            <person name="Gautier L."/>
            <person name="Le Chatelier E."/>
            <person name="Peletier E."/>
            <person name="Bonde I."/>
            <person name="Nielsen T."/>
            <person name="Manichanh C."/>
            <person name="Arumugam M."/>
            <person name="Batto J."/>
            <person name="Santos M.B.Q.D."/>
            <person name="Blom N."/>
            <person name="Borruel N."/>
            <person name="Burgdorf K.S."/>
            <person name="Boumezbeur F."/>
            <person name="Casellas F."/>
            <person name="Dore J."/>
            <person name="Guarner F."/>
            <person name="Hansen T."/>
            <person name="Hildebrand F."/>
            <person name="Kaas R.S."/>
            <person name="Kennedy S."/>
            <person name="Kristiansen K."/>
            <person name="Kultima J.R."/>
            <person name="Leonard P."/>
            <person name="Levenez F."/>
            <person name="Lund O."/>
            <person name="Moumen B."/>
            <person name="Le Paslier D."/>
            <person name="Pons N."/>
            <person name="Pedersen O."/>
            <person name="Prifti E."/>
            <person name="Qin J."/>
            <person name="Raes J."/>
            <person name="Tap J."/>
            <person name="Tims S."/>
            <person name="Ussery D.W."/>
            <person name="Yamada T."/>
            <person name="MetaHit consortium"/>
            <person name="Renault P."/>
            <person name="Sicheritz-Ponten T."/>
            <person name="Bork P."/>
            <person name="Wang J."/>
            <person name="Brunak S."/>
            <person name="Ehrlich S.D."/>
        </authorList>
    </citation>
    <scope>NUCLEOTIDE SEQUENCE [LARGE SCALE GENOMIC DNA]</scope>
</reference>
<dbReference type="InterPro" id="IPR000847">
    <property type="entry name" value="LysR_HTH_N"/>
</dbReference>
<dbReference type="STRING" id="1262914.BN533_00825"/>
<dbReference type="GO" id="GO:0005829">
    <property type="term" value="C:cytosol"/>
    <property type="evidence" value="ECO:0007669"/>
    <property type="project" value="TreeGrafter"/>
</dbReference>
<dbReference type="EMBL" id="CBDS010000052">
    <property type="protein sequence ID" value="CDB45700.1"/>
    <property type="molecule type" value="Genomic_DNA"/>
</dbReference>
<keyword evidence="4" id="KW-0804">Transcription</keyword>
<dbReference type="Gene3D" id="1.10.10.10">
    <property type="entry name" value="Winged helix-like DNA-binding domain superfamily/Winged helix DNA-binding domain"/>
    <property type="match status" value="1"/>
</dbReference>
<evidence type="ECO:0000313" key="6">
    <source>
        <dbReference type="EMBL" id="CDB45700.1"/>
    </source>
</evidence>
<evidence type="ECO:0000256" key="4">
    <source>
        <dbReference type="ARBA" id="ARBA00023163"/>
    </source>
</evidence>
<dbReference type="PANTHER" id="PTHR30419">
    <property type="entry name" value="HTH-TYPE TRANSCRIPTIONAL REGULATOR YBHD"/>
    <property type="match status" value="1"/>
</dbReference>
<proteinExistence type="inferred from homology"/>
<accession>R6I8Q3</accession>
<organism evidence="6">
    <name type="scientific">Phascolarctobacterium faecium</name>
    <dbReference type="NCBI Taxonomy" id="33025"/>
    <lineage>
        <taxon>Bacteria</taxon>
        <taxon>Bacillati</taxon>
        <taxon>Bacillota</taxon>
        <taxon>Negativicutes</taxon>
        <taxon>Acidaminococcales</taxon>
        <taxon>Acidaminococcaceae</taxon>
        <taxon>Phascolarctobacterium</taxon>
    </lineage>
</organism>
<dbReference type="InterPro" id="IPR036390">
    <property type="entry name" value="WH_DNA-bd_sf"/>
</dbReference>
<dbReference type="eggNOG" id="COG0583">
    <property type="taxonomic scope" value="Bacteria"/>
</dbReference>
<feature type="domain" description="HTH lysR-type" evidence="5">
    <location>
        <begin position="1"/>
        <end position="58"/>
    </location>
</feature>
<dbReference type="SUPFAM" id="SSF53850">
    <property type="entry name" value="Periplasmic binding protein-like II"/>
    <property type="match status" value="1"/>
</dbReference>
<keyword evidence="2" id="KW-0805">Transcription regulation</keyword>
<keyword evidence="9" id="KW-1185">Reference proteome</keyword>
<evidence type="ECO:0000313" key="7">
    <source>
        <dbReference type="EMBL" id="MTT75751.1"/>
    </source>
</evidence>
<evidence type="ECO:0000256" key="2">
    <source>
        <dbReference type="ARBA" id="ARBA00023015"/>
    </source>
</evidence>
<dbReference type="SUPFAM" id="SSF46785">
    <property type="entry name" value="Winged helix' DNA-binding domain"/>
    <property type="match status" value="1"/>
</dbReference>
<dbReference type="CDD" id="cd05466">
    <property type="entry name" value="PBP2_LTTR_substrate"/>
    <property type="match status" value="1"/>
</dbReference>
<dbReference type="Pfam" id="PF00126">
    <property type="entry name" value="HTH_1"/>
    <property type="match status" value="1"/>
</dbReference>
<dbReference type="EMBL" id="WNBM01000002">
    <property type="protein sequence ID" value="MTT75751.1"/>
    <property type="molecule type" value="Genomic_DNA"/>
</dbReference>
<dbReference type="InterPro" id="IPR050950">
    <property type="entry name" value="HTH-type_LysR_regulators"/>
</dbReference>
<gene>
    <name evidence="6" type="ORF">BN533_00825</name>
    <name evidence="7" type="ORF">GMD11_05635</name>
    <name evidence="8" type="ORF">GMD18_05280</name>
</gene>
<name>R6I8Q3_9FIRM</name>
<reference evidence="9 10" key="2">
    <citation type="journal article" date="2019" name="Nat. Med.">
        <title>A library of human gut bacterial isolates paired with longitudinal multiomics data enables mechanistic microbiome research.</title>
        <authorList>
            <person name="Poyet M."/>
            <person name="Groussin M."/>
            <person name="Gibbons S.M."/>
            <person name="Avila-Pacheco J."/>
            <person name="Jiang X."/>
            <person name="Kearney S.M."/>
            <person name="Perrotta A.R."/>
            <person name="Berdy B."/>
            <person name="Zhao S."/>
            <person name="Lieberman T.D."/>
            <person name="Swanson P.K."/>
            <person name="Smith M."/>
            <person name="Roesemann S."/>
            <person name="Alexander J.E."/>
            <person name="Rich S.A."/>
            <person name="Livny J."/>
            <person name="Vlamakis H."/>
            <person name="Clish C."/>
            <person name="Bullock K."/>
            <person name="Deik A."/>
            <person name="Scott J."/>
            <person name="Pierce K.A."/>
            <person name="Xavier R.J."/>
            <person name="Alm E.J."/>
        </authorList>
    </citation>
    <scope>NUCLEOTIDE SEQUENCE [LARGE SCALE GENOMIC DNA]</scope>
    <source>
        <strain evidence="7 10">BIOML-A13</strain>
        <strain evidence="8 9">BIOML-A3</strain>
    </source>
</reference>
<dbReference type="OrthoDB" id="9803735at2"/>
<dbReference type="PROSITE" id="PS50931">
    <property type="entry name" value="HTH_LYSR"/>
    <property type="match status" value="1"/>
</dbReference>
<evidence type="ECO:0000313" key="9">
    <source>
        <dbReference type="Proteomes" id="UP000443070"/>
    </source>
</evidence>
<dbReference type="Proteomes" id="UP000443070">
    <property type="component" value="Unassembled WGS sequence"/>
</dbReference>
<dbReference type="InterPro" id="IPR036388">
    <property type="entry name" value="WH-like_DNA-bd_sf"/>
</dbReference>
<comment type="caution">
    <text evidence="6">The sequence shown here is derived from an EMBL/GenBank/DDBJ whole genome shotgun (WGS) entry which is preliminary data.</text>
</comment>
<dbReference type="Pfam" id="PF03466">
    <property type="entry name" value="LysR_substrate"/>
    <property type="match status" value="1"/>
</dbReference>
<evidence type="ECO:0000256" key="3">
    <source>
        <dbReference type="ARBA" id="ARBA00023125"/>
    </source>
</evidence>
<dbReference type="Gene3D" id="3.40.190.10">
    <property type="entry name" value="Periplasmic binding protein-like II"/>
    <property type="match status" value="2"/>
</dbReference>
<dbReference type="PANTHER" id="PTHR30419:SF8">
    <property type="entry name" value="NITROGEN ASSIMILATION TRANSCRIPTIONAL ACTIVATOR-RELATED"/>
    <property type="match status" value="1"/>
</dbReference>
<evidence type="ECO:0000256" key="1">
    <source>
        <dbReference type="ARBA" id="ARBA00009437"/>
    </source>
</evidence>
<evidence type="ECO:0000313" key="10">
    <source>
        <dbReference type="Proteomes" id="UP000484547"/>
    </source>
</evidence>
<dbReference type="FunFam" id="1.10.10.10:FF:000001">
    <property type="entry name" value="LysR family transcriptional regulator"/>
    <property type="match status" value="1"/>
</dbReference>
<dbReference type="HOGENOM" id="CLU_039613_6_2_9"/>
<evidence type="ECO:0000313" key="8">
    <source>
        <dbReference type="EMBL" id="MTU03813.1"/>
    </source>
</evidence>
<dbReference type="PRINTS" id="PR00039">
    <property type="entry name" value="HTHLYSR"/>
</dbReference>
<sequence length="299" mass="34060">MELRILRYFLAVAREENITKAAELLHITQPTLSRQLAQLEEDVGVTLFSRGARKVTLTDEGMLLRRRAEEIVDLADKTEKELTERDELINGVVSVGCGELASVQVIAEMFRAFKEKYPAVTYELYAGNADYTNERIEKGLSDIALFLEPVDIDRYDFIRLGVKERWAVLLPAEDPLVQKGFVTAADLVGKELLFPARLKVQNELVSWFGDYFPQVRVPYTCNMSTNASIMVRNGLGYAFHIEGSRPFLDRSQVCSLPLYPELAATTVLAWKKRQPFSVTTTKFIEFAKNFVKTYNNREQ</sequence>
<accession>A0A6I3RTT2</accession>
<evidence type="ECO:0000259" key="5">
    <source>
        <dbReference type="PROSITE" id="PS50931"/>
    </source>
</evidence>
<dbReference type="RefSeq" id="WP_021717727.1">
    <property type="nucleotide sequence ID" value="NZ_CAKVRS010000006.1"/>
</dbReference>
<comment type="similarity">
    <text evidence="1">Belongs to the LysR transcriptional regulatory family.</text>
</comment>
<dbReference type="InterPro" id="IPR005119">
    <property type="entry name" value="LysR_subst-bd"/>
</dbReference>
<protein>
    <submittedName>
        <fullName evidence="7">LysR family transcriptional regulator</fullName>
    </submittedName>
    <submittedName>
        <fullName evidence="6">Transcriptional regulator LysR family</fullName>
    </submittedName>
</protein>
<keyword evidence="3" id="KW-0238">DNA-binding</keyword>
<dbReference type="Proteomes" id="UP000484547">
    <property type="component" value="Unassembled WGS sequence"/>
</dbReference>
<dbReference type="GO" id="GO:0003700">
    <property type="term" value="F:DNA-binding transcription factor activity"/>
    <property type="evidence" value="ECO:0007669"/>
    <property type="project" value="InterPro"/>
</dbReference>